<feature type="active site" evidence="5">
    <location>
        <position position="256"/>
    </location>
</feature>
<dbReference type="InterPro" id="IPR016161">
    <property type="entry name" value="Ald_DH/histidinol_DH"/>
</dbReference>
<dbReference type="SUPFAM" id="SSF53720">
    <property type="entry name" value="ALDH-like"/>
    <property type="match status" value="1"/>
</dbReference>
<dbReference type="PANTHER" id="PTHR43570">
    <property type="entry name" value="ALDEHYDE DEHYDROGENASE"/>
    <property type="match status" value="1"/>
</dbReference>
<evidence type="ECO:0000259" key="8">
    <source>
        <dbReference type="Pfam" id="PF00171"/>
    </source>
</evidence>
<dbReference type="AlphaFoldDB" id="A4BAK6"/>
<dbReference type="CDD" id="cd07133">
    <property type="entry name" value="ALDH_CALDH_CalB"/>
    <property type="match status" value="1"/>
</dbReference>
<dbReference type="Proteomes" id="UP000005953">
    <property type="component" value="Unassembled WGS sequence"/>
</dbReference>
<dbReference type="GO" id="GO:0006081">
    <property type="term" value="P:aldehyde metabolic process"/>
    <property type="evidence" value="ECO:0007669"/>
    <property type="project" value="InterPro"/>
</dbReference>
<dbReference type="InterPro" id="IPR012394">
    <property type="entry name" value="Aldehyde_DH_NAD(P)"/>
</dbReference>
<sequence>MSAQVPSEPIDTQWLSDTLSRQRKAFLNQPYPDAAERRRRLLSLKHVLQTNQDALCDAIDRDFNGRARMETLSAEFLPSIMGITDAMKHLKGWMRAQRKLAPLVFQPAAAKVFPQPLGVIGIIVPWNYPLYLAVGPLIAALAAGNHAMIKMSEFTPAFGALFADLMKQTFDPSVVTVVNGEVEVAQAFSSLPFDHLLFTGSTSVGRHIMRAASEHLTPVTLELGGKSPAVIDRSMPVREAADRLVYPKCLNAGQTCVAPDYVLCPEDSVDAFVQHFINEARRQFGDVAENPDYSAIINKRQRDRLVGYLDDARDKGASIHIAGDSDNLDDYGDKLPPILVTNVKASMTLMQDEIFGPILPVMAYRHFDETLAYINAHPRPLALYVYGYEKQLRATFEQKTHSGALLFNEALIHVAMDSLPFGGVGASGMGQYHGRYGFNTFSKLKPVVSKQRLNSLKLIYPPYKGWLMTAILKLFGR</sequence>
<evidence type="ECO:0000256" key="4">
    <source>
        <dbReference type="PIRNR" id="PIRNR036492"/>
    </source>
</evidence>
<dbReference type="InterPro" id="IPR029510">
    <property type="entry name" value="Ald_DH_CS_GLU"/>
</dbReference>
<dbReference type="Pfam" id="PF00171">
    <property type="entry name" value="Aldedh"/>
    <property type="match status" value="1"/>
</dbReference>
<dbReference type="PANTHER" id="PTHR43570:SF20">
    <property type="entry name" value="ALDEHYDE DEHYDROGENASE ALDX-RELATED"/>
    <property type="match status" value="1"/>
</dbReference>
<evidence type="ECO:0000256" key="5">
    <source>
        <dbReference type="PIRSR" id="PIRSR036492-1"/>
    </source>
</evidence>
<protein>
    <recommendedName>
        <fullName evidence="4">Aldehyde dehydrogenase</fullName>
    </recommendedName>
</protein>
<comment type="similarity">
    <text evidence="1 4 7">Belongs to the aldehyde dehydrogenase family.</text>
</comment>
<dbReference type="PIRSF" id="PIRSF036492">
    <property type="entry name" value="ALDH"/>
    <property type="match status" value="1"/>
</dbReference>
<feature type="active site" evidence="5 6">
    <location>
        <position position="222"/>
    </location>
</feature>
<name>A4BAK6_9GAMM</name>
<comment type="caution">
    <text evidence="9">The sequence shown here is derived from an EMBL/GenBank/DDBJ whole genome shotgun (WGS) entry which is preliminary data.</text>
</comment>
<dbReference type="OrthoDB" id="9812625at2"/>
<accession>A4BAK6</accession>
<dbReference type="Gene3D" id="3.40.309.10">
    <property type="entry name" value="Aldehyde Dehydrogenase, Chain A, domain 2"/>
    <property type="match status" value="1"/>
</dbReference>
<dbReference type="GO" id="GO:0004029">
    <property type="term" value="F:aldehyde dehydrogenase (NAD+) activity"/>
    <property type="evidence" value="ECO:0007669"/>
    <property type="project" value="TreeGrafter"/>
</dbReference>
<dbReference type="HOGENOM" id="CLU_005391_3_6_6"/>
<evidence type="ECO:0000256" key="2">
    <source>
        <dbReference type="ARBA" id="ARBA00023002"/>
    </source>
</evidence>
<reference evidence="9 10" key="1">
    <citation type="submission" date="2006-02" db="EMBL/GenBank/DDBJ databases">
        <authorList>
            <person name="Pinhassi J."/>
            <person name="Pedros-Alio C."/>
            <person name="Ferriera S."/>
            <person name="Johnson J."/>
            <person name="Kravitz S."/>
            <person name="Halpern A."/>
            <person name="Remington K."/>
            <person name="Beeson K."/>
            <person name="Tran B."/>
            <person name="Rogers Y.-H."/>
            <person name="Friedman R."/>
            <person name="Venter J.C."/>
        </authorList>
    </citation>
    <scope>NUCLEOTIDE SEQUENCE [LARGE SCALE GENOMIC DNA]</scope>
    <source>
        <strain evidence="9 10">MED297</strain>
    </source>
</reference>
<feature type="domain" description="Aldehyde dehydrogenase" evidence="8">
    <location>
        <begin position="33"/>
        <end position="446"/>
    </location>
</feature>
<dbReference type="Gene3D" id="3.40.605.10">
    <property type="entry name" value="Aldehyde Dehydrogenase, Chain A, domain 1"/>
    <property type="match status" value="1"/>
</dbReference>
<dbReference type="InterPro" id="IPR015590">
    <property type="entry name" value="Aldehyde_DH_dom"/>
</dbReference>
<evidence type="ECO:0000313" key="10">
    <source>
        <dbReference type="Proteomes" id="UP000005953"/>
    </source>
</evidence>
<evidence type="ECO:0000256" key="6">
    <source>
        <dbReference type="PROSITE-ProRule" id="PRU10007"/>
    </source>
</evidence>
<gene>
    <name evidence="9" type="ORF">MED297_10641</name>
</gene>
<evidence type="ECO:0000256" key="7">
    <source>
        <dbReference type="RuleBase" id="RU003345"/>
    </source>
</evidence>
<dbReference type="FunFam" id="3.40.605.10:FF:000004">
    <property type="entry name" value="Aldehyde dehydrogenase"/>
    <property type="match status" value="1"/>
</dbReference>
<dbReference type="GO" id="GO:0005737">
    <property type="term" value="C:cytoplasm"/>
    <property type="evidence" value="ECO:0007669"/>
    <property type="project" value="TreeGrafter"/>
</dbReference>
<keyword evidence="10" id="KW-1185">Reference proteome</keyword>
<dbReference type="InterPro" id="IPR016163">
    <property type="entry name" value="Ald_DH_C"/>
</dbReference>
<keyword evidence="3" id="KW-0520">NAD</keyword>
<dbReference type="STRING" id="314283.MED297_10641"/>
<organism evidence="9 10">
    <name type="scientific">Reinekea blandensis MED297</name>
    <dbReference type="NCBI Taxonomy" id="314283"/>
    <lineage>
        <taxon>Bacteria</taxon>
        <taxon>Pseudomonadati</taxon>
        <taxon>Pseudomonadota</taxon>
        <taxon>Gammaproteobacteria</taxon>
        <taxon>Oceanospirillales</taxon>
        <taxon>Saccharospirillaceae</taxon>
        <taxon>Reinekea</taxon>
    </lineage>
</organism>
<proteinExistence type="inferred from homology"/>
<dbReference type="RefSeq" id="WP_008041591.1">
    <property type="nucleotide sequence ID" value="NZ_CH724149.1"/>
</dbReference>
<evidence type="ECO:0000256" key="3">
    <source>
        <dbReference type="ARBA" id="ARBA00023027"/>
    </source>
</evidence>
<evidence type="ECO:0000256" key="1">
    <source>
        <dbReference type="ARBA" id="ARBA00009986"/>
    </source>
</evidence>
<dbReference type="EMBL" id="AAOE01000002">
    <property type="protein sequence ID" value="EAR10962.1"/>
    <property type="molecule type" value="Genomic_DNA"/>
</dbReference>
<keyword evidence="2 4" id="KW-0560">Oxidoreductase</keyword>
<evidence type="ECO:0000313" key="9">
    <source>
        <dbReference type="EMBL" id="EAR10962.1"/>
    </source>
</evidence>
<dbReference type="PROSITE" id="PS00687">
    <property type="entry name" value="ALDEHYDE_DEHYDR_GLU"/>
    <property type="match status" value="1"/>
</dbReference>
<dbReference type="InterPro" id="IPR016162">
    <property type="entry name" value="Ald_DH_N"/>
</dbReference>